<name>A0A432YAC5_9GAMM</name>
<dbReference type="NCBIfam" id="TIGR01988">
    <property type="entry name" value="Ubi-OHases"/>
    <property type="match status" value="1"/>
</dbReference>
<dbReference type="RefSeq" id="WP_126755325.1">
    <property type="nucleotide sequence ID" value="NZ_PIPY01000012.1"/>
</dbReference>
<keyword evidence="6" id="KW-0560">Oxidoreductase</keyword>
<dbReference type="InterPro" id="IPR018168">
    <property type="entry name" value="Ubi_Hdrlase_CS"/>
</dbReference>
<comment type="caution">
    <text evidence="9">The sequence shown here is derived from an EMBL/GenBank/DDBJ whole genome shotgun (WGS) entry which is preliminary data.</text>
</comment>
<keyword evidence="9" id="KW-0830">Ubiquinone</keyword>
<evidence type="ECO:0000313" key="10">
    <source>
        <dbReference type="Proteomes" id="UP000288259"/>
    </source>
</evidence>
<evidence type="ECO:0000259" key="8">
    <source>
        <dbReference type="Pfam" id="PF01494"/>
    </source>
</evidence>
<keyword evidence="7" id="KW-0503">Monooxygenase</keyword>
<accession>A0A432YAC5</accession>
<keyword evidence="4" id="KW-0285">Flavoprotein</keyword>
<dbReference type="PROSITE" id="PS01304">
    <property type="entry name" value="UBIH"/>
    <property type="match status" value="1"/>
</dbReference>
<reference evidence="10" key="1">
    <citation type="journal article" date="2018" name="Front. Microbiol.">
        <title>Genome-Based Analysis Reveals the Taxonomy and Diversity of the Family Idiomarinaceae.</title>
        <authorList>
            <person name="Liu Y."/>
            <person name="Lai Q."/>
            <person name="Shao Z."/>
        </authorList>
    </citation>
    <scope>NUCLEOTIDE SEQUENCE [LARGE SCALE GENOMIC DNA]</scope>
    <source>
        <strain evidence="10">CVS-6</strain>
    </source>
</reference>
<dbReference type="AlphaFoldDB" id="A0A432YAC5"/>
<dbReference type="EMBL" id="PIPY01000012">
    <property type="protein sequence ID" value="RUO57935.1"/>
    <property type="molecule type" value="Genomic_DNA"/>
</dbReference>
<evidence type="ECO:0000256" key="4">
    <source>
        <dbReference type="ARBA" id="ARBA00022630"/>
    </source>
</evidence>
<organism evidence="9 10">
    <name type="scientific">Pseudidiomarina insulisalsae</name>
    <dbReference type="NCBI Taxonomy" id="575789"/>
    <lineage>
        <taxon>Bacteria</taxon>
        <taxon>Pseudomonadati</taxon>
        <taxon>Pseudomonadota</taxon>
        <taxon>Gammaproteobacteria</taxon>
        <taxon>Alteromonadales</taxon>
        <taxon>Idiomarinaceae</taxon>
        <taxon>Pseudidiomarina</taxon>
    </lineage>
</organism>
<gene>
    <name evidence="9" type="ORF">CWI71_11035</name>
</gene>
<evidence type="ECO:0000256" key="2">
    <source>
        <dbReference type="ARBA" id="ARBA00004749"/>
    </source>
</evidence>
<evidence type="ECO:0000256" key="3">
    <source>
        <dbReference type="ARBA" id="ARBA00005349"/>
    </source>
</evidence>
<dbReference type="InterPro" id="IPR051205">
    <property type="entry name" value="UbiH/COQ6_monooxygenase"/>
</dbReference>
<protein>
    <submittedName>
        <fullName evidence="9">Ubiquinone biosynthesis protein UbiH</fullName>
    </submittedName>
</protein>
<evidence type="ECO:0000256" key="6">
    <source>
        <dbReference type="ARBA" id="ARBA00023002"/>
    </source>
</evidence>
<comment type="cofactor">
    <cofactor evidence="1">
        <name>FAD</name>
        <dbReference type="ChEBI" id="CHEBI:57692"/>
    </cofactor>
</comment>
<keyword evidence="10" id="KW-1185">Reference proteome</keyword>
<evidence type="ECO:0000313" key="9">
    <source>
        <dbReference type="EMBL" id="RUO57935.1"/>
    </source>
</evidence>
<dbReference type="InterPro" id="IPR002938">
    <property type="entry name" value="FAD-bd"/>
</dbReference>
<evidence type="ECO:0000256" key="5">
    <source>
        <dbReference type="ARBA" id="ARBA00022827"/>
    </source>
</evidence>
<dbReference type="InterPro" id="IPR036188">
    <property type="entry name" value="FAD/NAD-bd_sf"/>
</dbReference>
<comment type="similarity">
    <text evidence="3">Belongs to the UbiH/COQ6 family.</text>
</comment>
<dbReference type="Proteomes" id="UP000288259">
    <property type="component" value="Unassembled WGS sequence"/>
</dbReference>
<dbReference type="Pfam" id="PF01494">
    <property type="entry name" value="FAD_binding_3"/>
    <property type="match status" value="1"/>
</dbReference>
<dbReference type="PRINTS" id="PR00420">
    <property type="entry name" value="RNGMNOXGNASE"/>
</dbReference>
<dbReference type="InterPro" id="IPR010971">
    <property type="entry name" value="UbiH/COQ6"/>
</dbReference>
<dbReference type="GO" id="GO:0071949">
    <property type="term" value="F:FAD binding"/>
    <property type="evidence" value="ECO:0007669"/>
    <property type="project" value="InterPro"/>
</dbReference>
<keyword evidence="5" id="KW-0274">FAD</keyword>
<sequence length="379" mass="41553">MSQRFLIVGGGMIGLTAALGLRLQGHRVTLFERGAAPAFGEATELRVSAIAHHSRTLLQQLEVWQALPEERIGPYQAMEVWDHDSFGQIQFHASEVNQDDLGAIVENKVLEAALWQQAQRAGVELLAQTEVSGHVISDDQVTLTTASGDYVGDYLIAADGTHSPLRQAAGLPLTFWDYQQQGCVAVVRCSKSHDGYARQVFLPTGPVAWLPLADPHQVSIVWSADNHHAEQLKALSDVDFSKQLQAASDGALGQLEVMSERAYFPLRMQYAQRWLQQRLLLLGDAAHSIHPLAGQGANLGFGDVEALLEITASTFGQRQLRNWERERKVAALQMIATMEAFKRGFGNDQPAFKLLRGAGLRLVNKVAPLKRALIKSALG</sequence>
<dbReference type="SUPFAM" id="SSF51905">
    <property type="entry name" value="FAD/NAD(P)-binding domain"/>
    <property type="match status" value="1"/>
</dbReference>
<dbReference type="GO" id="GO:0019168">
    <property type="term" value="F:2-polyprenylphenol 6-hydroxylase activity"/>
    <property type="evidence" value="ECO:0007669"/>
    <property type="project" value="TreeGrafter"/>
</dbReference>
<evidence type="ECO:0000256" key="7">
    <source>
        <dbReference type="ARBA" id="ARBA00023033"/>
    </source>
</evidence>
<dbReference type="UniPathway" id="UPA00232"/>
<dbReference type="PANTHER" id="PTHR43876:SF7">
    <property type="entry name" value="UBIQUINONE BIOSYNTHESIS MONOOXYGENASE COQ6, MITOCHONDRIAL"/>
    <property type="match status" value="1"/>
</dbReference>
<proteinExistence type="inferred from homology"/>
<dbReference type="PANTHER" id="PTHR43876">
    <property type="entry name" value="UBIQUINONE BIOSYNTHESIS MONOOXYGENASE COQ6, MITOCHONDRIAL"/>
    <property type="match status" value="1"/>
</dbReference>
<evidence type="ECO:0000256" key="1">
    <source>
        <dbReference type="ARBA" id="ARBA00001974"/>
    </source>
</evidence>
<dbReference type="GO" id="GO:0006744">
    <property type="term" value="P:ubiquinone biosynthetic process"/>
    <property type="evidence" value="ECO:0007669"/>
    <property type="project" value="UniProtKB-UniPathway"/>
</dbReference>
<dbReference type="Gene3D" id="3.50.50.60">
    <property type="entry name" value="FAD/NAD(P)-binding domain"/>
    <property type="match status" value="2"/>
</dbReference>
<comment type="pathway">
    <text evidence="2">Cofactor biosynthesis; ubiquinone biosynthesis.</text>
</comment>
<feature type="domain" description="FAD-binding" evidence="8">
    <location>
        <begin position="6"/>
        <end position="334"/>
    </location>
</feature>
<dbReference type="OrthoDB" id="9769565at2"/>